<sequence length="102" mass="10926">MAKIPILILPPVRISNDPVTGQQSRHDASLSEAVAPVPPTDVVTALQQQVDALSARVTGQVRLGINMELVGLVPFSPKIRRAVMPAGVKLPTFTMFRGKTDT</sequence>
<protein>
    <submittedName>
        <fullName evidence="1">Uncharacterized protein</fullName>
    </submittedName>
</protein>
<reference evidence="1 2" key="1">
    <citation type="submission" date="2024-01" db="EMBL/GenBank/DDBJ databases">
        <title>The complete chloroplast genome sequence of Lithospermum erythrorhizon: insights into the phylogenetic relationship among Boraginaceae species and the maternal lineages of purple gromwells.</title>
        <authorList>
            <person name="Okada T."/>
            <person name="Watanabe K."/>
        </authorList>
    </citation>
    <scope>NUCLEOTIDE SEQUENCE [LARGE SCALE GENOMIC DNA]</scope>
</reference>
<comment type="caution">
    <text evidence="1">The sequence shown here is derived from an EMBL/GenBank/DDBJ whole genome shotgun (WGS) entry which is preliminary data.</text>
</comment>
<keyword evidence="2" id="KW-1185">Reference proteome</keyword>
<gene>
    <name evidence="1" type="ORF">LIER_27513</name>
</gene>
<name>A0AAV3REC7_LITER</name>
<accession>A0AAV3REC7</accession>
<evidence type="ECO:0000313" key="2">
    <source>
        <dbReference type="Proteomes" id="UP001454036"/>
    </source>
</evidence>
<proteinExistence type="predicted"/>
<organism evidence="1 2">
    <name type="scientific">Lithospermum erythrorhizon</name>
    <name type="common">Purple gromwell</name>
    <name type="synonym">Lithospermum officinale var. erythrorhizon</name>
    <dbReference type="NCBI Taxonomy" id="34254"/>
    <lineage>
        <taxon>Eukaryota</taxon>
        <taxon>Viridiplantae</taxon>
        <taxon>Streptophyta</taxon>
        <taxon>Embryophyta</taxon>
        <taxon>Tracheophyta</taxon>
        <taxon>Spermatophyta</taxon>
        <taxon>Magnoliopsida</taxon>
        <taxon>eudicotyledons</taxon>
        <taxon>Gunneridae</taxon>
        <taxon>Pentapetalae</taxon>
        <taxon>asterids</taxon>
        <taxon>lamiids</taxon>
        <taxon>Boraginales</taxon>
        <taxon>Boraginaceae</taxon>
        <taxon>Boraginoideae</taxon>
        <taxon>Lithospermeae</taxon>
        <taxon>Lithospermum</taxon>
    </lineage>
</organism>
<dbReference type="AlphaFoldDB" id="A0AAV3REC7"/>
<evidence type="ECO:0000313" key="1">
    <source>
        <dbReference type="EMBL" id="GAA0174041.1"/>
    </source>
</evidence>
<dbReference type="Proteomes" id="UP001454036">
    <property type="component" value="Unassembled WGS sequence"/>
</dbReference>
<dbReference type="EMBL" id="BAABME010008880">
    <property type="protein sequence ID" value="GAA0174041.1"/>
    <property type="molecule type" value="Genomic_DNA"/>
</dbReference>